<organism evidence="2 3">
    <name type="scientific">Plantactinospora siamensis</name>
    <dbReference type="NCBI Taxonomy" id="555372"/>
    <lineage>
        <taxon>Bacteria</taxon>
        <taxon>Bacillati</taxon>
        <taxon>Actinomycetota</taxon>
        <taxon>Actinomycetes</taxon>
        <taxon>Micromonosporales</taxon>
        <taxon>Micromonosporaceae</taxon>
        <taxon>Plantactinospora</taxon>
    </lineage>
</organism>
<protein>
    <submittedName>
        <fullName evidence="2">Nucleotidyltransferase domain-containing protein</fullName>
    </submittedName>
</protein>
<evidence type="ECO:0000313" key="3">
    <source>
        <dbReference type="Proteomes" id="UP001589894"/>
    </source>
</evidence>
<evidence type="ECO:0000259" key="1">
    <source>
        <dbReference type="Pfam" id="PF01909"/>
    </source>
</evidence>
<dbReference type="Proteomes" id="UP001589894">
    <property type="component" value="Unassembled WGS sequence"/>
</dbReference>
<dbReference type="CDD" id="cd05403">
    <property type="entry name" value="NT_KNTase_like"/>
    <property type="match status" value="1"/>
</dbReference>
<evidence type="ECO:0000313" key="2">
    <source>
        <dbReference type="EMBL" id="MFC0562780.1"/>
    </source>
</evidence>
<dbReference type="EMBL" id="JBHLUE010000001">
    <property type="protein sequence ID" value="MFC0562780.1"/>
    <property type="molecule type" value="Genomic_DNA"/>
</dbReference>
<dbReference type="RefSeq" id="WP_377334712.1">
    <property type="nucleotide sequence ID" value="NZ_JBHLUE010000001.1"/>
</dbReference>
<dbReference type="Gene3D" id="3.30.460.10">
    <property type="entry name" value="Beta Polymerase, domain 2"/>
    <property type="match status" value="1"/>
</dbReference>
<reference evidence="2 3" key="1">
    <citation type="submission" date="2024-09" db="EMBL/GenBank/DDBJ databases">
        <authorList>
            <person name="Sun Q."/>
            <person name="Mori K."/>
        </authorList>
    </citation>
    <scope>NUCLEOTIDE SEQUENCE [LARGE SCALE GENOMIC DNA]</scope>
    <source>
        <strain evidence="2 3">TBRC 2205</strain>
    </source>
</reference>
<dbReference type="SUPFAM" id="SSF81301">
    <property type="entry name" value="Nucleotidyltransferase"/>
    <property type="match status" value="1"/>
</dbReference>
<proteinExistence type="predicted"/>
<keyword evidence="3" id="KW-1185">Reference proteome</keyword>
<name>A0ABV6NPT8_9ACTN</name>
<sequence length="280" mass="29100">MSRAAPVPADPMAAGPVPADLPERLCAVGGVVAVALGGSRARGRHRPDSDWDLGLYYRGALDVPALRAVAASVADRPAELTEPGGWGPWVNGGGWLRIGGAAVDLIYRDLDRVRRVWADCRAGRYEVGQQAGHPLGFYSSAYPGEVALCRVLADPTGELAALRAETAAYPPALADALERGGWEAGFLLDIAGKGARAGDAAYVAGCLFRAVGVLAQVLHARAGRWVINEKGMVAGAGTLPGSPADFTVEVDRLLGAAGRTPEELAATIARARRLVRAVLP</sequence>
<dbReference type="Pfam" id="PF01909">
    <property type="entry name" value="NTP_transf_2"/>
    <property type="match status" value="1"/>
</dbReference>
<gene>
    <name evidence="2" type="ORF">ACFFHU_01115</name>
</gene>
<dbReference type="InterPro" id="IPR002934">
    <property type="entry name" value="Polymerase_NTP_transf_dom"/>
</dbReference>
<feature type="domain" description="Polymerase nucleotidyl transferase" evidence="1">
    <location>
        <begin position="23"/>
        <end position="60"/>
    </location>
</feature>
<dbReference type="InterPro" id="IPR043519">
    <property type="entry name" value="NT_sf"/>
</dbReference>
<comment type="caution">
    <text evidence="2">The sequence shown here is derived from an EMBL/GenBank/DDBJ whole genome shotgun (WGS) entry which is preliminary data.</text>
</comment>
<accession>A0ABV6NPT8</accession>